<comment type="cofactor">
    <cofactor evidence="1">
        <name>Mg(2+)</name>
        <dbReference type="ChEBI" id="CHEBI:18420"/>
    </cofactor>
</comment>
<dbReference type="InterPro" id="IPR020476">
    <property type="entry name" value="Nudix_hydrolase"/>
</dbReference>
<gene>
    <name evidence="5" type="primary">ndx1</name>
    <name evidence="5" type="ORF">PsAD2_02753</name>
</gene>
<protein>
    <submittedName>
        <fullName evidence="5">Diadenosine hexaphosphate hydrolase</fullName>
        <ecNumber evidence="5">3.6.1.61</ecNumber>
    </submittedName>
</protein>
<evidence type="ECO:0000256" key="2">
    <source>
        <dbReference type="ARBA" id="ARBA00022801"/>
    </source>
</evidence>
<keyword evidence="2 3" id="KW-0378">Hydrolase</keyword>
<dbReference type="InterPro" id="IPR015797">
    <property type="entry name" value="NUDIX_hydrolase-like_dom_sf"/>
</dbReference>
<name>A0A165XTC6_9HYPH</name>
<evidence type="ECO:0000256" key="1">
    <source>
        <dbReference type="ARBA" id="ARBA00001946"/>
    </source>
</evidence>
<dbReference type="InterPro" id="IPR000086">
    <property type="entry name" value="NUDIX_hydrolase_dom"/>
</dbReference>
<evidence type="ECO:0000259" key="4">
    <source>
        <dbReference type="PROSITE" id="PS51462"/>
    </source>
</evidence>
<comment type="similarity">
    <text evidence="3">Belongs to the Nudix hydrolase family.</text>
</comment>
<feature type="domain" description="Nudix hydrolase" evidence="4">
    <location>
        <begin position="1"/>
        <end position="126"/>
    </location>
</feature>
<dbReference type="PANTHER" id="PTHR43046:SF16">
    <property type="entry name" value="ADP-RIBOSE PYROPHOSPHATASE YJHB-RELATED"/>
    <property type="match status" value="1"/>
</dbReference>
<evidence type="ECO:0000313" key="5">
    <source>
        <dbReference type="EMBL" id="KZL18019.1"/>
    </source>
</evidence>
<dbReference type="EMBL" id="LMCB01000024">
    <property type="protein sequence ID" value="KZL18019.1"/>
    <property type="molecule type" value="Genomic_DNA"/>
</dbReference>
<dbReference type="RefSeq" id="WP_068006779.1">
    <property type="nucleotide sequence ID" value="NZ_FOFM01000006.1"/>
</dbReference>
<dbReference type="OrthoDB" id="9800065at2"/>
<dbReference type="PRINTS" id="PR00502">
    <property type="entry name" value="NUDIXFAMILY"/>
</dbReference>
<dbReference type="Proteomes" id="UP000076577">
    <property type="component" value="Unassembled WGS sequence"/>
</dbReference>
<dbReference type="Gene3D" id="3.90.79.10">
    <property type="entry name" value="Nucleoside Triphosphate Pyrophosphohydrolase"/>
    <property type="match status" value="1"/>
</dbReference>
<comment type="caution">
    <text evidence="5">The sequence shown here is derived from an EMBL/GenBank/DDBJ whole genome shotgun (WGS) entry which is preliminary data.</text>
</comment>
<dbReference type="AlphaFoldDB" id="A0A165XTC6"/>
<dbReference type="PROSITE" id="PS00893">
    <property type="entry name" value="NUDIX_BOX"/>
    <property type="match status" value="1"/>
</dbReference>
<accession>A0A165XTC6</accession>
<dbReference type="PATRIC" id="fig|989403.3.peg.2950"/>
<dbReference type="GO" id="GO:0016787">
    <property type="term" value="F:hydrolase activity"/>
    <property type="evidence" value="ECO:0007669"/>
    <property type="project" value="UniProtKB-KW"/>
</dbReference>
<evidence type="ECO:0000256" key="3">
    <source>
        <dbReference type="RuleBase" id="RU003476"/>
    </source>
</evidence>
<sequence length="134" mass="15070">MTLGVRVAAFDSENRVLLVRHQYLTGWYLPGGGVDAGETLAEAARRELYEETGYGCNLDLVLLSMYFNRMGTGRDHVGLFKAVLTGQDADWRRPVMEIAELQLFAMDALPEGLSPATQRRLHEIADNRAPQPYW</sequence>
<dbReference type="PANTHER" id="PTHR43046">
    <property type="entry name" value="GDP-MANNOSE MANNOSYL HYDROLASE"/>
    <property type="match status" value="1"/>
</dbReference>
<proteinExistence type="inferred from homology"/>
<dbReference type="SUPFAM" id="SSF55811">
    <property type="entry name" value="Nudix"/>
    <property type="match status" value="1"/>
</dbReference>
<dbReference type="InterPro" id="IPR020084">
    <property type="entry name" value="NUDIX_hydrolase_CS"/>
</dbReference>
<organism evidence="5 6">
    <name type="scientific">Pseudovibrio axinellae</name>
    <dbReference type="NCBI Taxonomy" id="989403"/>
    <lineage>
        <taxon>Bacteria</taxon>
        <taxon>Pseudomonadati</taxon>
        <taxon>Pseudomonadota</taxon>
        <taxon>Alphaproteobacteria</taxon>
        <taxon>Hyphomicrobiales</taxon>
        <taxon>Stappiaceae</taxon>
        <taxon>Pseudovibrio</taxon>
    </lineage>
</organism>
<evidence type="ECO:0000313" key="6">
    <source>
        <dbReference type="Proteomes" id="UP000076577"/>
    </source>
</evidence>
<dbReference type="STRING" id="989403.SAMN05421798_106227"/>
<keyword evidence="6" id="KW-1185">Reference proteome</keyword>
<dbReference type="Pfam" id="PF00293">
    <property type="entry name" value="NUDIX"/>
    <property type="match status" value="1"/>
</dbReference>
<reference evidence="5 6" key="1">
    <citation type="journal article" date="2016" name="Front. Microbiol.">
        <title>Comparative Genomic Analysis Reveals a Diverse Repertoire of Genes Involved in Prokaryote-Eukaryote Interactions within the Pseudovibrio Genus.</title>
        <authorList>
            <person name="Romano S."/>
            <person name="Fernandez-Guerra A."/>
            <person name="Reen F.J."/>
            <person name="Glockner F.O."/>
            <person name="Crowley S.P."/>
            <person name="O'Sullivan O."/>
            <person name="Cotter P.D."/>
            <person name="Adams C."/>
            <person name="Dobson A.D."/>
            <person name="O'Gara F."/>
        </authorList>
    </citation>
    <scope>NUCLEOTIDE SEQUENCE [LARGE SCALE GENOMIC DNA]</scope>
    <source>
        <strain evidence="5 6">Ad2</strain>
    </source>
</reference>
<dbReference type="PROSITE" id="PS51462">
    <property type="entry name" value="NUDIX"/>
    <property type="match status" value="1"/>
</dbReference>
<dbReference type="EC" id="3.6.1.61" evidence="5"/>